<dbReference type="EMBL" id="CM000880">
    <property type="protein sequence ID" value="PNT75462.1"/>
    <property type="molecule type" value="Genomic_DNA"/>
</dbReference>
<feature type="compositionally biased region" description="Basic residues" evidence="1">
    <location>
        <begin position="71"/>
        <end position="82"/>
    </location>
</feature>
<feature type="compositionally biased region" description="Basic and acidic residues" evidence="1">
    <location>
        <begin position="39"/>
        <end position="56"/>
    </location>
</feature>
<protein>
    <submittedName>
        <fullName evidence="2 3">Uncharacterized protein</fullName>
    </submittedName>
</protein>
<dbReference type="Gramene" id="PNT75462">
    <property type="protein sequence ID" value="PNT75462"/>
    <property type="gene ID" value="BRADI_1g32965v3"/>
</dbReference>
<dbReference type="EnsemblPlants" id="PNT75462">
    <property type="protein sequence ID" value="PNT75462"/>
    <property type="gene ID" value="BRADI_1g32965v3"/>
</dbReference>
<reference evidence="3" key="3">
    <citation type="submission" date="2018-08" db="UniProtKB">
        <authorList>
            <consortium name="EnsemblPlants"/>
        </authorList>
    </citation>
    <scope>IDENTIFICATION</scope>
    <source>
        <strain evidence="3">cv. Bd21</strain>
    </source>
</reference>
<reference evidence="2 3" key="1">
    <citation type="journal article" date="2010" name="Nature">
        <title>Genome sequencing and analysis of the model grass Brachypodium distachyon.</title>
        <authorList>
            <consortium name="International Brachypodium Initiative"/>
        </authorList>
    </citation>
    <scope>NUCLEOTIDE SEQUENCE [LARGE SCALE GENOMIC DNA]</scope>
    <source>
        <strain evidence="2 3">Bd21</strain>
    </source>
</reference>
<reference evidence="2" key="2">
    <citation type="submission" date="2017-06" db="EMBL/GenBank/DDBJ databases">
        <title>WGS assembly of Brachypodium distachyon.</title>
        <authorList>
            <consortium name="The International Brachypodium Initiative"/>
            <person name="Lucas S."/>
            <person name="Harmon-Smith M."/>
            <person name="Lail K."/>
            <person name="Tice H."/>
            <person name="Grimwood J."/>
            <person name="Bruce D."/>
            <person name="Barry K."/>
            <person name="Shu S."/>
            <person name="Lindquist E."/>
            <person name="Wang M."/>
            <person name="Pitluck S."/>
            <person name="Vogel J.P."/>
            <person name="Garvin D.F."/>
            <person name="Mockler T.C."/>
            <person name="Schmutz J."/>
            <person name="Rokhsar D."/>
            <person name="Bevan M.W."/>
        </authorList>
    </citation>
    <scope>NUCLEOTIDE SEQUENCE</scope>
    <source>
        <strain evidence="2">Bd21</strain>
    </source>
</reference>
<proteinExistence type="predicted"/>
<dbReference type="InParanoid" id="A0A2K2DMG5"/>
<evidence type="ECO:0000313" key="3">
    <source>
        <dbReference type="EnsemblPlants" id="PNT75462"/>
    </source>
</evidence>
<feature type="region of interest" description="Disordered" evidence="1">
    <location>
        <begin position="1"/>
        <end position="20"/>
    </location>
</feature>
<evidence type="ECO:0000313" key="4">
    <source>
        <dbReference type="Proteomes" id="UP000008810"/>
    </source>
</evidence>
<name>A0A2K2DMG5_BRADI</name>
<gene>
    <name evidence="2" type="ORF">BRADI_1g32965v3</name>
</gene>
<evidence type="ECO:0000313" key="2">
    <source>
        <dbReference type="EMBL" id="PNT75462.1"/>
    </source>
</evidence>
<dbReference type="Proteomes" id="UP000008810">
    <property type="component" value="Chromosome 1"/>
</dbReference>
<feature type="region of interest" description="Disordered" evidence="1">
    <location>
        <begin position="36"/>
        <end position="91"/>
    </location>
</feature>
<evidence type="ECO:0000256" key="1">
    <source>
        <dbReference type="SAM" id="MobiDB-lite"/>
    </source>
</evidence>
<keyword evidence="4" id="KW-1185">Reference proteome</keyword>
<organism evidence="2">
    <name type="scientific">Brachypodium distachyon</name>
    <name type="common">Purple false brome</name>
    <name type="synonym">Trachynia distachya</name>
    <dbReference type="NCBI Taxonomy" id="15368"/>
    <lineage>
        <taxon>Eukaryota</taxon>
        <taxon>Viridiplantae</taxon>
        <taxon>Streptophyta</taxon>
        <taxon>Embryophyta</taxon>
        <taxon>Tracheophyta</taxon>
        <taxon>Spermatophyta</taxon>
        <taxon>Magnoliopsida</taxon>
        <taxon>Liliopsida</taxon>
        <taxon>Poales</taxon>
        <taxon>Poaceae</taxon>
        <taxon>BOP clade</taxon>
        <taxon>Pooideae</taxon>
        <taxon>Stipodae</taxon>
        <taxon>Brachypodieae</taxon>
        <taxon>Brachypodium</taxon>
    </lineage>
</organism>
<sequence>MGAKELPPMLAKRRSPRHPVDALTIGTSILLRRRHLHAARPDTSHYRDGRPPPPDRRHGRPRLAAAIPNRLHGRHPRRHRAKIPTIPFTGGHEASAASHLVERQWRAVGGNALGGGGGVEEGVWPAVA</sequence>
<dbReference type="AlphaFoldDB" id="A0A2K2DMG5"/>
<accession>A0A2K2DMG5</accession>